<dbReference type="Proteomes" id="UP000036681">
    <property type="component" value="Unplaced"/>
</dbReference>
<keyword evidence="3" id="KW-0472">Membrane</keyword>
<reference evidence="7" key="1">
    <citation type="submission" date="2017-02" db="UniProtKB">
        <authorList>
            <consortium name="WormBaseParasite"/>
        </authorList>
    </citation>
    <scope>IDENTIFICATION</scope>
</reference>
<evidence type="ECO:0000256" key="4">
    <source>
        <dbReference type="SAM" id="Coils"/>
    </source>
</evidence>
<comment type="subcellular location">
    <subcellularLocation>
        <location evidence="1">Membrane</location>
        <topology evidence="1">Peripheral membrane protein</topology>
    </subcellularLocation>
</comment>
<accession>A0A0M3IJI8</accession>
<feature type="coiled-coil region" evidence="4">
    <location>
        <begin position="56"/>
        <end position="122"/>
    </location>
</feature>
<keyword evidence="6" id="KW-1185">Reference proteome</keyword>
<evidence type="ECO:0000313" key="6">
    <source>
        <dbReference type="Proteomes" id="UP000036681"/>
    </source>
</evidence>
<name>A0A0M3IJI8_ASCLU</name>
<evidence type="ECO:0000313" key="7">
    <source>
        <dbReference type="WBParaSite" id="ALUE_0001881701-mRNA-1"/>
    </source>
</evidence>
<keyword evidence="4" id="KW-0175">Coiled coil</keyword>
<evidence type="ECO:0000256" key="3">
    <source>
        <dbReference type="ARBA" id="ARBA00023136"/>
    </source>
</evidence>
<dbReference type="PANTHER" id="PTHR28664">
    <property type="entry name" value="TIGHT JUNCTION-ASSOCIATED PROTEIN 1"/>
    <property type="match status" value="1"/>
</dbReference>
<organism evidence="6 7">
    <name type="scientific">Ascaris lumbricoides</name>
    <name type="common">Giant roundworm</name>
    <dbReference type="NCBI Taxonomy" id="6252"/>
    <lineage>
        <taxon>Eukaryota</taxon>
        <taxon>Metazoa</taxon>
        <taxon>Ecdysozoa</taxon>
        <taxon>Nematoda</taxon>
        <taxon>Chromadorea</taxon>
        <taxon>Rhabditida</taxon>
        <taxon>Spirurina</taxon>
        <taxon>Ascaridomorpha</taxon>
        <taxon>Ascaridoidea</taxon>
        <taxon>Ascarididae</taxon>
        <taxon>Ascaris</taxon>
    </lineage>
</organism>
<evidence type="ECO:0000256" key="5">
    <source>
        <dbReference type="SAM" id="MobiDB-lite"/>
    </source>
</evidence>
<dbReference type="GO" id="GO:0016020">
    <property type="term" value="C:membrane"/>
    <property type="evidence" value="ECO:0007669"/>
    <property type="project" value="UniProtKB-SubCell"/>
</dbReference>
<dbReference type="PANTHER" id="PTHR28664:SF4">
    <property type="entry name" value="TIGHT JUNCTION-ASSOCIATED PROTEIN 1"/>
    <property type="match status" value="1"/>
</dbReference>
<evidence type="ECO:0000256" key="2">
    <source>
        <dbReference type="ARBA" id="ARBA00022553"/>
    </source>
</evidence>
<protein>
    <submittedName>
        <fullName evidence="7">t-SNARE coiled-coil homology domain-containing protein</fullName>
    </submittedName>
</protein>
<dbReference type="InterPro" id="IPR043441">
    <property type="entry name" value="Tjap1/BEGAIN"/>
</dbReference>
<sequence>MDYTKGPLSMLIKSSVTGGGGVEWTKRVMLEDLSQVVVVPSPQSTEADAEWWKAKYAKLEEQFIILKRRNEDLEERMLNLVEKIESDKIVLSEEIDHLSSQLTAASNKVVSLERECARYKKDCVLAVHLLHCQPSHYIQSKNAPEGLFKEEQKPQQSASIVRGMATFPPMAVYLPEAEELEVQPEDPSPIVKPLSSGTDGVRTL</sequence>
<dbReference type="WBParaSite" id="ALUE_0001881701-mRNA-1">
    <property type="protein sequence ID" value="ALUE_0001881701-mRNA-1"/>
    <property type="gene ID" value="ALUE_0001881701"/>
</dbReference>
<evidence type="ECO:0000256" key="1">
    <source>
        <dbReference type="ARBA" id="ARBA00004170"/>
    </source>
</evidence>
<keyword evidence="2" id="KW-0597">Phosphoprotein</keyword>
<feature type="region of interest" description="Disordered" evidence="5">
    <location>
        <begin position="179"/>
        <end position="204"/>
    </location>
</feature>
<dbReference type="AlphaFoldDB" id="A0A0M3IJI8"/>
<proteinExistence type="predicted"/>